<name>A0ABS4K186_9CLOT</name>
<accession>A0ABS4K186</accession>
<gene>
    <name evidence="1" type="ORF">J2Z44_001341</name>
</gene>
<organism evidence="1 2">
    <name type="scientific">Clostridium punense</name>
    <dbReference type="NCBI Taxonomy" id="1054297"/>
    <lineage>
        <taxon>Bacteria</taxon>
        <taxon>Bacillati</taxon>
        <taxon>Bacillota</taxon>
        <taxon>Clostridia</taxon>
        <taxon>Eubacteriales</taxon>
        <taxon>Clostridiaceae</taxon>
        <taxon>Clostridium</taxon>
    </lineage>
</organism>
<dbReference type="RefSeq" id="WP_021283819.1">
    <property type="nucleotide sequence ID" value="NZ_JAGGLL010000008.1"/>
</dbReference>
<keyword evidence="2" id="KW-1185">Reference proteome</keyword>
<protein>
    <submittedName>
        <fullName evidence="1">Uncharacterized protein</fullName>
    </submittedName>
</protein>
<evidence type="ECO:0000313" key="1">
    <source>
        <dbReference type="EMBL" id="MBP2021545.1"/>
    </source>
</evidence>
<comment type="caution">
    <text evidence="1">The sequence shown here is derived from an EMBL/GenBank/DDBJ whole genome shotgun (WGS) entry which is preliminary data.</text>
</comment>
<dbReference type="Pfam" id="PF19371">
    <property type="entry name" value="DUF5946"/>
    <property type="match status" value="1"/>
</dbReference>
<dbReference type="Proteomes" id="UP001519308">
    <property type="component" value="Unassembled WGS sequence"/>
</dbReference>
<proteinExistence type="predicted"/>
<reference evidence="1 2" key="1">
    <citation type="submission" date="2021-03" db="EMBL/GenBank/DDBJ databases">
        <title>Genomic Encyclopedia of Type Strains, Phase IV (KMG-IV): sequencing the most valuable type-strain genomes for metagenomic binning, comparative biology and taxonomic classification.</title>
        <authorList>
            <person name="Goeker M."/>
        </authorList>
    </citation>
    <scope>NUCLEOTIDE SEQUENCE [LARGE SCALE GENOMIC DNA]</scope>
    <source>
        <strain evidence="1 2">DSM 28650</strain>
    </source>
</reference>
<evidence type="ECO:0000313" key="2">
    <source>
        <dbReference type="Proteomes" id="UP001519308"/>
    </source>
</evidence>
<dbReference type="EMBL" id="JAGGLL010000008">
    <property type="protein sequence ID" value="MBP2021545.1"/>
    <property type="molecule type" value="Genomic_DNA"/>
</dbReference>
<sequence>MVDNNTVMKDGRCMECGARETHGFSCYELFGFPLVWEHNDPKLYALHFWLVACYMIQHPSNYTAEGYKHLVKLFIEAYDNNWDSAYILKKNREIVKSLGKITSSIPNSERHRELREWPMTIEDIYLGGEDNAIANINKWKDEIRNQLR</sequence>
<dbReference type="InterPro" id="IPR045990">
    <property type="entry name" value="DUF5946"/>
</dbReference>